<reference evidence="1" key="3">
    <citation type="submission" date="2022-05" db="EMBL/GenBank/DDBJ databases">
        <authorList>
            <person name="Chen Y."/>
            <person name="Zhu J."/>
            <person name="Zhu K."/>
        </authorList>
    </citation>
    <scope>NUCLEOTIDE SEQUENCE</scope>
    <source>
        <strain evidence="1">AV25</strain>
    </source>
</reference>
<gene>
    <name evidence="2" type="ORF">DM482_10500</name>
    <name evidence="1" type="ORF">M5S13_06665</name>
</gene>
<evidence type="ECO:0000313" key="2">
    <source>
        <dbReference type="EMBL" id="PXZ38228.1"/>
    </source>
</evidence>
<sequence>MENQLLIENKMENENLEDESLEEVLEKIREATEPCTATKVAVFAGQTALFAGIAYAGYCLYDSYRGGNALRGSYLLPLMV</sequence>
<organism evidence="2 3">
    <name type="scientific">Avibacterium paragallinarum</name>
    <name type="common">Haemophilus gallinarum</name>
    <dbReference type="NCBI Taxonomy" id="728"/>
    <lineage>
        <taxon>Bacteria</taxon>
        <taxon>Pseudomonadati</taxon>
        <taxon>Pseudomonadota</taxon>
        <taxon>Gammaproteobacteria</taxon>
        <taxon>Pasteurellales</taxon>
        <taxon>Pasteurellaceae</taxon>
        <taxon>Avibacterium</taxon>
    </lineage>
</organism>
<keyword evidence="4" id="KW-1185">Reference proteome</keyword>
<evidence type="ECO:0000313" key="4">
    <source>
        <dbReference type="Proteomes" id="UP001347884"/>
    </source>
</evidence>
<dbReference type="EMBL" id="JAMDKF010000012">
    <property type="protein sequence ID" value="MEE6041566.1"/>
    <property type="molecule type" value="Genomic_DNA"/>
</dbReference>
<comment type="caution">
    <text evidence="2">The sequence shown here is derived from an EMBL/GenBank/DDBJ whole genome shotgun (WGS) entry which is preliminary data.</text>
</comment>
<dbReference type="AlphaFoldDB" id="A0AAE5WFV2"/>
<dbReference type="EMBL" id="QJPJ01000022">
    <property type="protein sequence ID" value="PXZ38228.1"/>
    <property type="molecule type" value="Genomic_DNA"/>
</dbReference>
<dbReference type="Proteomes" id="UP001347884">
    <property type="component" value="Unassembled WGS sequence"/>
</dbReference>
<evidence type="ECO:0000313" key="3">
    <source>
        <dbReference type="Proteomes" id="UP000247594"/>
    </source>
</evidence>
<protein>
    <submittedName>
        <fullName evidence="2">Uncharacterized protein</fullName>
    </submittedName>
</protein>
<name>A0AAE5WFV2_AVIPA</name>
<reference evidence="1 4" key="2">
    <citation type="journal article" date="2022" name="Front. Microbiol.">
        <title>Commensal bacteria contribute to the growth of multidrug-resistant Avibacterium paragallinarum in chickens.</title>
        <authorList>
            <person name="Zhu J."/>
            <person name="Chen Y."/>
            <person name="Wu Y."/>
            <person name="Wang Y."/>
            <person name="Zhu K."/>
        </authorList>
    </citation>
    <scope>NUCLEOTIDE SEQUENCE [LARGE SCALE GENOMIC DNA]</scope>
    <source>
        <strain evidence="1 4">AV25</strain>
    </source>
</reference>
<dbReference type="Proteomes" id="UP000247594">
    <property type="component" value="Unassembled WGS sequence"/>
</dbReference>
<proteinExistence type="predicted"/>
<accession>A0AAE5WFV2</accession>
<evidence type="ECO:0000313" key="1">
    <source>
        <dbReference type="EMBL" id="MEE6041566.1"/>
    </source>
</evidence>
<dbReference type="RefSeq" id="WP_110479908.1">
    <property type="nucleotide sequence ID" value="NZ_CP081939.1"/>
</dbReference>
<reference evidence="2 3" key="1">
    <citation type="submission" date="2018-06" db="EMBL/GenBank/DDBJ databases">
        <authorList>
            <person name="Teymurazov M."/>
            <person name="Kislichkina A."/>
            <person name="Abaymova A."/>
            <person name="Mukhina T."/>
            <person name="Mayskaya N."/>
            <person name="Svetoch E."/>
            <person name="Bogun A."/>
        </authorList>
    </citation>
    <scope>NUCLEOTIDE SEQUENCE [LARGE SCALE GENOMIC DNA]</scope>
    <source>
        <strain evidence="2 3">SCPM-O-B-8406</strain>
    </source>
</reference>